<dbReference type="Proteomes" id="UP001199795">
    <property type="component" value="Unassembled WGS sequence"/>
</dbReference>
<evidence type="ECO:0000313" key="1">
    <source>
        <dbReference type="EMBL" id="MCF7569646.1"/>
    </source>
</evidence>
<protein>
    <submittedName>
        <fullName evidence="1">Uncharacterized protein</fullName>
    </submittedName>
</protein>
<dbReference type="RefSeq" id="WP_237240973.1">
    <property type="nucleotide sequence ID" value="NZ_JAKKDU010000026.1"/>
</dbReference>
<sequence length="116" mass="13698">MSENIILRKNPKIEFHFSDSGFQLIDEQTVRNSGFYSYSQLQSIELNSIWFPKLAKWLRVITWIFNGVPYFPDAKSYKKANIVIYLKKENLGIWLTNSYMVTQAKKIKNLLDNKTK</sequence>
<proteinExistence type="predicted"/>
<evidence type="ECO:0000313" key="2">
    <source>
        <dbReference type="Proteomes" id="UP001199795"/>
    </source>
</evidence>
<reference evidence="1" key="1">
    <citation type="submission" date="2022-01" db="EMBL/GenBank/DDBJ databases">
        <title>Draft genome sequence of Sabulilitoribacter arenilitoris KCTC 52401.</title>
        <authorList>
            <person name="Oh J.-S."/>
        </authorList>
    </citation>
    <scope>NUCLEOTIDE SEQUENCE</scope>
    <source>
        <strain evidence="1">HMF6543</strain>
    </source>
</reference>
<gene>
    <name evidence="1" type="ORF">L3X37_14965</name>
</gene>
<dbReference type="EMBL" id="JAKKDU010000026">
    <property type="protein sequence ID" value="MCF7569646.1"/>
    <property type="molecule type" value="Genomic_DNA"/>
</dbReference>
<organism evidence="1 2">
    <name type="scientific">Wocania arenilitoris</name>
    <dbReference type="NCBI Taxonomy" id="2044858"/>
    <lineage>
        <taxon>Bacteria</taxon>
        <taxon>Pseudomonadati</taxon>
        <taxon>Bacteroidota</taxon>
        <taxon>Flavobacteriia</taxon>
        <taxon>Flavobacteriales</taxon>
        <taxon>Flavobacteriaceae</taxon>
        <taxon>Wocania</taxon>
    </lineage>
</organism>
<accession>A0AAE3JPF4</accession>
<keyword evidence="2" id="KW-1185">Reference proteome</keyword>
<name>A0AAE3JPF4_9FLAO</name>
<comment type="caution">
    <text evidence="1">The sequence shown here is derived from an EMBL/GenBank/DDBJ whole genome shotgun (WGS) entry which is preliminary data.</text>
</comment>
<dbReference type="AlphaFoldDB" id="A0AAE3JPF4"/>